<dbReference type="Proteomes" id="UP000070539">
    <property type="component" value="Unassembled WGS sequence"/>
</dbReference>
<name>A0A136WBV3_9FIRM</name>
<dbReference type="PANTHER" id="PTHR11669">
    <property type="entry name" value="REPLICATION FACTOR C / DNA POLYMERASE III GAMMA-TAU SUBUNIT"/>
    <property type="match status" value="1"/>
</dbReference>
<reference evidence="9 10" key="1">
    <citation type="submission" date="2016-01" db="EMBL/GenBank/DDBJ databases">
        <title>Genome sequence of Clostridium neopropionicum X4, DSM-3847.</title>
        <authorList>
            <person name="Poehlein A."/>
            <person name="Beck M.H."/>
            <person name="Bengelsdorf F.R."/>
            <person name="Daniel R."/>
            <person name="Duerre P."/>
        </authorList>
    </citation>
    <scope>NUCLEOTIDE SEQUENCE [LARGE SCALE GENOMIC DNA]</scope>
    <source>
        <strain evidence="9 10">DSM-3847</strain>
    </source>
</reference>
<evidence type="ECO:0000313" key="9">
    <source>
        <dbReference type="EMBL" id="KXL51809.1"/>
    </source>
</evidence>
<proteinExistence type="predicted"/>
<comment type="caution">
    <text evidence="9">The sequence shown here is derived from an EMBL/GenBank/DDBJ whole genome shotgun (WGS) entry which is preliminary data.</text>
</comment>
<dbReference type="Gene3D" id="3.40.50.300">
    <property type="entry name" value="P-loop containing nucleotide triphosphate hydrolases"/>
    <property type="match status" value="1"/>
</dbReference>
<sequence length="377" mass="42527">MQGSGQSPENLLLLASGQSPENLLLLASGQSPENLYFYKEITYTKGEGALYTFQEIWGNQRLLRHLRMAVKKQKTSHAYLFIGSAGAGKRMIANTFAKYLLCSCDQDEPCGICESCRVFDSGNHPDVIHVTSPKKTLGVDEIRGQILETVDIKPYHYDKKIYILHQAHTMTVQAQNALLKTLEEPPQYAVFLLLAETADAFLPTILSRTVTLKISPLSEEEISRYLIQKGLASQEEAVFYAAYGQGRIGHALELIEDETFRQMRENILGQMSRLPSMSLAEALLLAKEWDGYKNDYRFLDIIGLWYRDLLAVKALRQERFIVQKDKKELIFATANESGEVLAKKAAAVVKAKERLIQNGNFRLTLEVMLIELKENGT</sequence>
<evidence type="ECO:0000256" key="1">
    <source>
        <dbReference type="ARBA" id="ARBA00012417"/>
    </source>
</evidence>
<keyword evidence="3 9" id="KW-0808">Transferase</keyword>
<dbReference type="SUPFAM" id="SSF52540">
    <property type="entry name" value="P-loop containing nucleoside triphosphate hydrolases"/>
    <property type="match status" value="1"/>
</dbReference>
<keyword evidence="6" id="KW-0239">DNA-directed DNA polymerase</keyword>
<dbReference type="OrthoDB" id="9810148at2"/>
<evidence type="ECO:0000256" key="7">
    <source>
        <dbReference type="ARBA" id="ARBA00049244"/>
    </source>
</evidence>
<dbReference type="GO" id="GO:0006261">
    <property type="term" value="P:DNA-templated DNA replication"/>
    <property type="evidence" value="ECO:0007669"/>
    <property type="project" value="TreeGrafter"/>
</dbReference>
<organism evidence="9 10">
    <name type="scientific">Anaerotignum neopropionicum</name>
    <dbReference type="NCBI Taxonomy" id="36847"/>
    <lineage>
        <taxon>Bacteria</taxon>
        <taxon>Bacillati</taxon>
        <taxon>Bacillota</taxon>
        <taxon>Clostridia</taxon>
        <taxon>Lachnospirales</taxon>
        <taxon>Anaerotignaceae</taxon>
        <taxon>Anaerotignum</taxon>
    </lineage>
</organism>
<dbReference type="InterPro" id="IPR027417">
    <property type="entry name" value="P-loop_NTPase"/>
</dbReference>
<dbReference type="PATRIC" id="fig|36847.3.peg.3250"/>
<feature type="domain" description="DNA polymerase III delta subunit C-terminal" evidence="8">
    <location>
        <begin position="263"/>
        <end position="373"/>
    </location>
</feature>
<evidence type="ECO:0000256" key="5">
    <source>
        <dbReference type="ARBA" id="ARBA00022705"/>
    </source>
</evidence>
<keyword evidence="5" id="KW-0235">DNA replication</keyword>
<protein>
    <recommendedName>
        <fullName evidence="2">DNA polymerase III subunit delta'</fullName>
        <ecNumber evidence="1">2.7.7.7</ecNumber>
    </recommendedName>
</protein>
<dbReference type="Pfam" id="PF09115">
    <property type="entry name" value="DNApol3-delta_C"/>
    <property type="match status" value="1"/>
</dbReference>
<evidence type="ECO:0000259" key="8">
    <source>
        <dbReference type="Pfam" id="PF09115"/>
    </source>
</evidence>
<keyword evidence="10" id="KW-1185">Reference proteome</keyword>
<dbReference type="InterPro" id="IPR015199">
    <property type="entry name" value="DNA_pol_III_delta_C"/>
</dbReference>
<dbReference type="InterPro" id="IPR004622">
    <property type="entry name" value="DNA_pol_HolB"/>
</dbReference>
<dbReference type="NCBIfam" id="TIGR00678">
    <property type="entry name" value="holB"/>
    <property type="match status" value="1"/>
</dbReference>
<gene>
    <name evidence="9" type="primary">dnaX_2</name>
    <name evidence="9" type="ORF">CLNEO_27810</name>
</gene>
<dbReference type="AlphaFoldDB" id="A0A136WBV3"/>
<evidence type="ECO:0000256" key="4">
    <source>
        <dbReference type="ARBA" id="ARBA00022695"/>
    </source>
</evidence>
<evidence type="ECO:0000256" key="3">
    <source>
        <dbReference type="ARBA" id="ARBA00022679"/>
    </source>
</evidence>
<dbReference type="InterPro" id="IPR050238">
    <property type="entry name" value="DNA_Rep/Repair_Clamp_Loader"/>
</dbReference>
<keyword evidence="4 9" id="KW-0548">Nucleotidyltransferase</keyword>
<accession>A0A136WBV3</accession>
<evidence type="ECO:0000313" key="10">
    <source>
        <dbReference type="Proteomes" id="UP000070539"/>
    </source>
</evidence>
<dbReference type="GO" id="GO:0003887">
    <property type="term" value="F:DNA-directed DNA polymerase activity"/>
    <property type="evidence" value="ECO:0007669"/>
    <property type="project" value="UniProtKB-EC"/>
</dbReference>
<dbReference type="GO" id="GO:0008408">
    <property type="term" value="F:3'-5' exonuclease activity"/>
    <property type="evidence" value="ECO:0007669"/>
    <property type="project" value="InterPro"/>
</dbReference>
<evidence type="ECO:0000256" key="6">
    <source>
        <dbReference type="ARBA" id="ARBA00022932"/>
    </source>
</evidence>
<comment type="catalytic activity">
    <reaction evidence="7">
        <text>DNA(n) + a 2'-deoxyribonucleoside 5'-triphosphate = DNA(n+1) + diphosphate</text>
        <dbReference type="Rhea" id="RHEA:22508"/>
        <dbReference type="Rhea" id="RHEA-COMP:17339"/>
        <dbReference type="Rhea" id="RHEA-COMP:17340"/>
        <dbReference type="ChEBI" id="CHEBI:33019"/>
        <dbReference type="ChEBI" id="CHEBI:61560"/>
        <dbReference type="ChEBI" id="CHEBI:173112"/>
        <dbReference type="EC" id="2.7.7.7"/>
    </reaction>
</comment>
<dbReference type="Pfam" id="PF13177">
    <property type="entry name" value="DNA_pol3_delta2"/>
    <property type="match status" value="1"/>
</dbReference>
<evidence type="ECO:0000256" key="2">
    <source>
        <dbReference type="ARBA" id="ARBA00014363"/>
    </source>
</evidence>
<dbReference type="EC" id="2.7.7.7" evidence="1"/>
<dbReference type="STRING" id="36847.CLNEO_27810"/>
<dbReference type="PANTHER" id="PTHR11669:SF8">
    <property type="entry name" value="DNA POLYMERASE III SUBUNIT DELTA"/>
    <property type="match status" value="1"/>
</dbReference>
<dbReference type="EMBL" id="LRVM01000014">
    <property type="protein sequence ID" value="KXL51809.1"/>
    <property type="molecule type" value="Genomic_DNA"/>
</dbReference>